<feature type="transmembrane region" description="Helical" evidence="8">
    <location>
        <begin position="171"/>
        <end position="190"/>
    </location>
</feature>
<keyword evidence="7 8" id="KW-0472">Membrane</keyword>
<dbReference type="InterPro" id="IPR027417">
    <property type="entry name" value="P-loop_NTPase"/>
</dbReference>
<comment type="similarity">
    <text evidence="2">Belongs to the ABC transporter superfamily.</text>
</comment>
<dbReference type="SUPFAM" id="SSF52540">
    <property type="entry name" value="P-loop containing nucleoside triphosphate hydrolases"/>
    <property type="match status" value="1"/>
</dbReference>
<evidence type="ECO:0000313" key="11">
    <source>
        <dbReference type="EMBL" id="CUX46706.1"/>
    </source>
</evidence>
<organism evidence="11 12">
    <name type="scientific">Agrobacterium deltaense Zutra 3/1</name>
    <dbReference type="NCBI Taxonomy" id="1183427"/>
    <lineage>
        <taxon>Bacteria</taxon>
        <taxon>Pseudomonadati</taxon>
        <taxon>Pseudomonadota</taxon>
        <taxon>Alphaproteobacteria</taxon>
        <taxon>Hyphomicrobiales</taxon>
        <taxon>Rhizobiaceae</taxon>
        <taxon>Rhizobium/Agrobacterium group</taxon>
        <taxon>Agrobacterium</taxon>
    </lineage>
</organism>
<dbReference type="Pfam" id="PF00005">
    <property type="entry name" value="ABC_tran"/>
    <property type="match status" value="1"/>
</dbReference>
<dbReference type="GO" id="GO:0140359">
    <property type="term" value="F:ABC-type transporter activity"/>
    <property type="evidence" value="ECO:0007669"/>
    <property type="project" value="InterPro"/>
</dbReference>
<dbReference type="GO" id="GO:0034775">
    <property type="term" value="P:glutathione transmembrane transport"/>
    <property type="evidence" value="ECO:0007669"/>
    <property type="project" value="InterPro"/>
</dbReference>
<dbReference type="InterPro" id="IPR014223">
    <property type="entry name" value="ABC_CydC/D"/>
</dbReference>
<evidence type="ECO:0000256" key="3">
    <source>
        <dbReference type="ARBA" id="ARBA00022692"/>
    </source>
</evidence>
<evidence type="ECO:0000313" key="12">
    <source>
        <dbReference type="Proteomes" id="UP000191987"/>
    </source>
</evidence>
<dbReference type="InterPro" id="IPR039421">
    <property type="entry name" value="Type_1_exporter"/>
</dbReference>
<gene>
    <name evidence="11" type="ORF">AGR7C_Lc120142</name>
</gene>
<dbReference type="PROSITE" id="PS50929">
    <property type="entry name" value="ABC_TM1F"/>
    <property type="match status" value="1"/>
</dbReference>
<dbReference type="PROSITE" id="PS00211">
    <property type="entry name" value="ABC_TRANSPORTER_1"/>
    <property type="match status" value="1"/>
</dbReference>
<feature type="transmembrane region" description="Helical" evidence="8">
    <location>
        <begin position="144"/>
        <end position="165"/>
    </location>
</feature>
<evidence type="ECO:0000256" key="6">
    <source>
        <dbReference type="ARBA" id="ARBA00022989"/>
    </source>
</evidence>
<dbReference type="GO" id="GO:0005524">
    <property type="term" value="F:ATP binding"/>
    <property type="evidence" value="ECO:0007669"/>
    <property type="project" value="UniProtKB-KW"/>
</dbReference>
<dbReference type="InterPro" id="IPR011527">
    <property type="entry name" value="ABC1_TM_dom"/>
</dbReference>
<evidence type="ECO:0000256" key="8">
    <source>
        <dbReference type="SAM" id="Phobius"/>
    </source>
</evidence>
<dbReference type="SMART" id="SM00382">
    <property type="entry name" value="AAA"/>
    <property type="match status" value="1"/>
</dbReference>
<dbReference type="SUPFAM" id="SSF90123">
    <property type="entry name" value="ABC transporter transmembrane region"/>
    <property type="match status" value="1"/>
</dbReference>
<dbReference type="EMBL" id="FBWG01000030">
    <property type="protein sequence ID" value="CUX46706.1"/>
    <property type="molecule type" value="Genomic_DNA"/>
</dbReference>
<dbReference type="NCBIfam" id="TIGR02868">
    <property type="entry name" value="CydC"/>
    <property type="match status" value="1"/>
</dbReference>
<dbReference type="InterPro" id="IPR017871">
    <property type="entry name" value="ABC_transporter-like_CS"/>
</dbReference>
<dbReference type="PROSITE" id="PS50893">
    <property type="entry name" value="ABC_TRANSPORTER_2"/>
    <property type="match status" value="1"/>
</dbReference>
<dbReference type="PANTHER" id="PTHR24221:SF653">
    <property type="entry name" value="TRANSPORT ATP-BINDING PROTEIN CYDC"/>
    <property type="match status" value="1"/>
</dbReference>
<dbReference type="GO" id="GO:0005886">
    <property type="term" value="C:plasma membrane"/>
    <property type="evidence" value="ECO:0007669"/>
    <property type="project" value="UniProtKB-SubCell"/>
</dbReference>
<evidence type="ECO:0000256" key="5">
    <source>
        <dbReference type="ARBA" id="ARBA00022840"/>
    </source>
</evidence>
<evidence type="ECO:0000256" key="1">
    <source>
        <dbReference type="ARBA" id="ARBA00004651"/>
    </source>
</evidence>
<dbReference type="Gene3D" id="1.20.1560.10">
    <property type="entry name" value="ABC transporter type 1, transmembrane domain"/>
    <property type="match status" value="1"/>
</dbReference>
<comment type="subcellular location">
    <subcellularLocation>
        <location evidence="1">Cell membrane</location>
        <topology evidence="1">Multi-pass membrane protein</topology>
    </subcellularLocation>
</comment>
<name>A0A1S7R4J5_9HYPH</name>
<sequence>MIARFAILKPIIGLFWSARRGMLMAGAALAVTTVLAGIGLLGVSGWFITATAIAGLLPATAYAFDVFAPSAAIRLLALARTAARYGERMTTHDATLSVLAALREKLFRGFAAPQAAKSLEVRPACLLNRLTADIDALDSLYLRVLVPAAVAVLAAIATGLGLAFLHPLAGILAAVFLIAAGLGISLRAALQAETFSRRRAIGLEALRARTADLVSGQTELLTTGRLSAQVAAVKRANDYLSACDDTLNRIETSAGFSFGVSAAVLLSAALLGMAWLAEHGAVSAPAAALGLLVCFAALEPFTALRRGAMELGRTLFSARRIAPRLSATAEGRCPVAPVNGMAAELKNVRLARDGNDNPVLTNINLAIASGERIAIIGQSGAGKTSLIQLLAGELRPAAGTVNALPSTLMTQRSQLFRDSIADNLRLAKPAATGAELWDVLEAAGLAEHVKSLPAGLETRLGEAGQGLSGGQSRRLALARFLLADRPLWLLDEVTEGLDGETARDVLTRLFARAEGKTVVMITHNRREAEFAERIIVLKEGRQFDECQSGTPEYGVVLETLRPD</sequence>
<dbReference type="AlphaFoldDB" id="A0A1S7R4J5"/>
<keyword evidence="6 8" id="KW-1133">Transmembrane helix</keyword>
<accession>A0A1S7R4J5</accession>
<evidence type="ECO:0000259" key="10">
    <source>
        <dbReference type="PROSITE" id="PS50929"/>
    </source>
</evidence>
<feature type="domain" description="ABC transporter" evidence="9">
    <location>
        <begin position="343"/>
        <end position="559"/>
    </location>
</feature>
<keyword evidence="5" id="KW-0067">ATP-binding</keyword>
<dbReference type="GO" id="GO:0016887">
    <property type="term" value="F:ATP hydrolysis activity"/>
    <property type="evidence" value="ECO:0007669"/>
    <property type="project" value="InterPro"/>
</dbReference>
<dbReference type="Proteomes" id="UP000191987">
    <property type="component" value="Unassembled WGS sequence"/>
</dbReference>
<feature type="transmembrane region" description="Helical" evidence="8">
    <location>
        <begin position="282"/>
        <end position="304"/>
    </location>
</feature>
<evidence type="ECO:0000256" key="4">
    <source>
        <dbReference type="ARBA" id="ARBA00022741"/>
    </source>
</evidence>
<dbReference type="RefSeq" id="WP_080819966.1">
    <property type="nucleotide sequence ID" value="NZ_LT009749.1"/>
</dbReference>
<evidence type="ECO:0000256" key="2">
    <source>
        <dbReference type="ARBA" id="ARBA00005417"/>
    </source>
</evidence>
<dbReference type="InterPro" id="IPR003439">
    <property type="entry name" value="ABC_transporter-like_ATP-bd"/>
</dbReference>
<feature type="transmembrane region" description="Helical" evidence="8">
    <location>
        <begin position="60"/>
        <end position="79"/>
    </location>
</feature>
<dbReference type="InterPro" id="IPR003593">
    <property type="entry name" value="AAA+_ATPase"/>
</dbReference>
<dbReference type="GO" id="GO:0034040">
    <property type="term" value="F:ATPase-coupled lipid transmembrane transporter activity"/>
    <property type="evidence" value="ECO:0007669"/>
    <property type="project" value="TreeGrafter"/>
</dbReference>
<proteinExistence type="inferred from homology"/>
<dbReference type="PANTHER" id="PTHR24221">
    <property type="entry name" value="ATP-BINDING CASSETTE SUB-FAMILY B"/>
    <property type="match status" value="1"/>
</dbReference>
<dbReference type="InterPro" id="IPR036640">
    <property type="entry name" value="ABC1_TM_sf"/>
</dbReference>
<feature type="transmembrane region" description="Helical" evidence="8">
    <location>
        <begin position="256"/>
        <end position="276"/>
    </location>
</feature>
<reference evidence="11 12" key="1">
    <citation type="submission" date="2016-01" db="EMBL/GenBank/DDBJ databases">
        <authorList>
            <person name="Oliw E.H."/>
        </authorList>
    </citation>
    <scope>NUCLEOTIDE SEQUENCE [LARGE SCALE GENOMIC DNA]</scope>
    <source>
        <strain evidence="11 12">Zutra 3-1</strain>
    </source>
</reference>
<dbReference type="GO" id="GO:0045454">
    <property type="term" value="P:cell redox homeostasis"/>
    <property type="evidence" value="ECO:0007669"/>
    <property type="project" value="InterPro"/>
</dbReference>
<feature type="domain" description="ABC transmembrane type-1" evidence="10">
    <location>
        <begin position="25"/>
        <end position="313"/>
    </location>
</feature>
<evidence type="ECO:0000259" key="9">
    <source>
        <dbReference type="PROSITE" id="PS50893"/>
    </source>
</evidence>
<keyword evidence="3 8" id="KW-0812">Transmembrane</keyword>
<evidence type="ECO:0000256" key="7">
    <source>
        <dbReference type="ARBA" id="ARBA00023136"/>
    </source>
</evidence>
<protein>
    <submittedName>
        <fullName evidence="11">ABC transporter, nucleotide binding/ATPase protein</fullName>
    </submittedName>
</protein>
<feature type="transmembrane region" description="Helical" evidence="8">
    <location>
        <begin position="21"/>
        <end position="48"/>
    </location>
</feature>
<dbReference type="Gene3D" id="3.40.50.300">
    <property type="entry name" value="P-loop containing nucleotide triphosphate hydrolases"/>
    <property type="match status" value="1"/>
</dbReference>
<keyword evidence="4" id="KW-0547">Nucleotide-binding</keyword>